<dbReference type="CDD" id="cd02002">
    <property type="entry name" value="TPP_BFDC"/>
    <property type="match status" value="1"/>
</dbReference>
<comment type="similarity">
    <text evidence="1 3">Belongs to the TPP enzyme family.</text>
</comment>
<dbReference type="SUPFAM" id="SSF52518">
    <property type="entry name" value="Thiamin diphosphate-binding fold (THDP-binding)"/>
    <property type="match status" value="2"/>
</dbReference>
<name>A0A286GD84_9ACTN</name>
<evidence type="ECO:0000256" key="4">
    <source>
        <dbReference type="SAM" id="Phobius"/>
    </source>
</evidence>
<dbReference type="GO" id="GO:0030976">
    <property type="term" value="F:thiamine pyrophosphate binding"/>
    <property type="evidence" value="ECO:0007669"/>
    <property type="project" value="InterPro"/>
</dbReference>
<dbReference type="Gene3D" id="3.40.50.970">
    <property type="match status" value="2"/>
</dbReference>
<dbReference type="AlphaFoldDB" id="A0A286GD84"/>
<keyword evidence="9" id="KW-1185">Reference proteome</keyword>
<dbReference type="InterPro" id="IPR029035">
    <property type="entry name" value="DHS-like_NAD/FAD-binding_dom"/>
</dbReference>
<dbReference type="Pfam" id="PF00205">
    <property type="entry name" value="TPP_enzyme_M"/>
    <property type="match status" value="1"/>
</dbReference>
<dbReference type="Gene3D" id="3.40.50.1220">
    <property type="entry name" value="TPP-binding domain"/>
    <property type="match status" value="1"/>
</dbReference>
<evidence type="ECO:0000256" key="2">
    <source>
        <dbReference type="ARBA" id="ARBA00023052"/>
    </source>
</evidence>
<dbReference type="Proteomes" id="UP000219482">
    <property type="component" value="Unassembled WGS sequence"/>
</dbReference>
<evidence type="ECO:0000259" key="6">
    <source>
        <dbReference type="Pfam" id="PF02775"/>
    </source>
</evidence>
<dbReference type="GO" id="GO:0003984">
    <property type="term" value="F:acetolactate synthase activity"/>
    <property type="evidence" value="ECO:0007669"/>
    <property type="project" value="TreeGrafter"/>
</dbReference>
<keyword evidence="4" id="KW-0812">Transmembrane</keyword>
<accession>A0A286GD84</accession>
<dbReference type="Pfam" id="PF02776">
    <property type="entry name" value="TPP_enzyme_N"/>
    <property type="match status" value="1"/>
</dbReference>
<evidence type="ECO:0000313" key="9">
    <source>
        <dbReference type="Proteomes" id="UP000219482"/>
    </source>
</evidence>
<sequence length="544" mass="57132">MGGTTTTGTGAAPTVREATLDTFRRLGLTTIFANPGSTEVPFLTGLPDDIRFVLALHEGSVVGVATGWAIAAERPALVNLHTTAGLGNAVGALATARVNRAPLVVVVGQQDRRHLALEPFLTGRLEGLAGDYPVWVNTPATAQDVPGAIARAYHEAVTARGPAIVVVPMDDWSQPMAGAGPAAAPREVRRPAGVDEQTLDEVATLLDGARSPLIVVGAGADTAGTRAALVALSETLDAPVRQEAFGARAGFPQDHPNYQGLLPASRGRLRGALEGHDVVLVVGAPVFRQYPYEDGPFVADGVRVIEVSQDPAEVHRSPADLAVLTDPEVFCAGLAGRVARRQPSGRARRVVPTVPPPGAGEPMRAPHVFALLAQRTDRDTVVVEETPSTRQVLEEMLPSREPLGYLGVAMGGLGFGMPAAIGVRMARPDRPVIALLGDGSSMYAVQSLWTAANYGVGALFIVFANGGYAIMDKLAERAGGKAPWPGFPEVRLSALATALGCPAQRISSYEQLLEVLDDVLPRLRTMDAPLLLDIDVAPEREFNP</sequence>
<evidence type="ECO:0000259" key="5">
    <source>
        <dbReference type="Pfam" id="PF00205"/>
    </source>
</evidence>
<dbReference type="RefSeq" id="WP_097182048.1">
    <property type="nucleotide sequence ID" value="NZ_OCNK01000001.1"/>
</dbReference>
<proteinExistence type="inferred from homology"/>
<dbReference type="GO" id="GO:0050660">
    <property type="term" value="F:flavin adenine dinucleotide binding"/>
    <property type="evidence" value="ECO:0007669"/>
    <property type="project" value="TreeGrafter"/>
</dbReference>
<dbReference type="PANTHER" id="PTHR18968">
    <property type="entry name" value="THIAMINE PYROPHOSPHATE ENZYMES"/>
    <property type="match status" value="1"/>
</dbReference>
<dbReference type="InterPro" id="IPR012000">
    <property type="entry name" value="Thiamin_PyroP_enz_cen_dom"/>
</dbReference>
<feature type="domain" description="Thiamine pyrophosphate enzyme N-terminal TPP-binding" evidence="7">
    <location>
        <begin position="14"/>
        <end position="116"/>
    </location>
</feature>
<dbReference type="InterPro" id="IPR000399">
    <property type="entry name" value="TPP-bd_CS"/>
</dbReference>
<keyword evidence="2 3" id="KW-0786">Thiamine pyrophosphate</keyword>
<dbReference type="InterPro" id="IPR029061">
    <property type="entry name" value="THDP-binding"/>
</dbReference>
<protein>
    <submittedName>
        <fullName evidence="8">Benzoylformate decarboxylase</fullName>
    </submittedName>
</protein>
<evidence type="ECO:0000313" key="8">
    <source>
        <dbReference type="EMBL" id="SOD93089.1"/>
    </source>
</evidence>
<dbReference type="SUPFAM" id="SSF52467">
    <property type="entry name" value="DHS-like NAD/FAD-binding domain"/>
    <property type="match status" value="1"/>
</dbReference>
<dbReference type="PROSITE" id="PS00187">
    <property type="entry name" value="TPP_ENZYMES"/>
    <property type="match status" value="1"/>
</dbReference>
<keyword evidence="4" id="KW-1133">Transmembrane helix</keyword>
<dbReference type="OrthoDB" id="2443624at2"/>
<reference evidence="9" key="1">
    <citation type="submission" date="2017-09" db="EMBL/GenBank/DDBJ databases">
        <authorList>
            <person name="Varghese N."/>
            <person name="Submissions S."/>
        </authorList>
    </citation>
    <scope>NUCLEOTIDE SEQUENCE [LARGE SCALE GENOMIC DNA]</scope>
    <source>
        <strain evidence="9">DSM 44270</strain>
    </source>
</reference>
<feature type="domain" description="Thiamine pyrophosphate enzyme TPP-binding" evidence="6">
    <location>
        <begin position="395"/>
        <end position="533"/>
    </location>
</feature>
<evidence type="ECO:0000259" key="7">
    <source>
        <dbReference type="Pfam" id="PF02776"/>
    </source>
</evidence>
<dbReference type="InterPro" id="IPR011766">
    <property type="entry name" value="TPP_enzyme_TPP-bd"/>
</dbReference>
<evidence type="ECO:0000256" key="3">
    <source>
        <dbReference type="RuleBase" id="RU362132"/>
    </source>
</evidence>
<evidence type="ECO:0000256" key="1">
    <source>
        <dbReference type="ARBA" id="ARBA00007812"/>
    </source>
</evidence>
<dbReference type="InterPro" id="IPR045229">
    <property type="entry name" value="TPP_enz"/>
</dbReference>
<organism evidence="8 9">
    <name type="scientific">Blastococcus haudaquaticus</name>
    <dbReference type="NCBI Taxonomy" id="1938745"/>
    <lineage>
        <taxon>Bacteria</taxon>
        <taxon>Bacillati</taxon>
        <taxon>Actinomycetota</taxon>
        <taxon>Actinomycetes</taxon>
        <taxon>Geodermatophilales</taxon>
        <taxon>Geodermatophilaceae</taxon>
        <taxon>Blastococcus</taxon>
    </lineage>
</organism>
<dbReference type="Pfam" id="PF02775">
    <property type="entry name" value="TPP_enzyme_C"/>
    <property type="match status" value="1"/>
</dbReference>
<dbReference type="EMBL" id="OCNK01000001">
    <property type="protein sequence ID" value="SOD93089.1"/>
    <property type="molecule type" value="Genomic_DNA"/>
</dbReference>
<dbReference type="GO" id="GO:0000287">
    <property type="term" value="F:magnesium ion binding"/>
    <property type="evidence" value="ECO:0007669"/>
    <property type="project" value="InterPro"/>
</dbReference>
<dbReference type="PANTHER" id="PTHR18968:SF133">
    <property type="entry name" value="BENZOYLFORMATE DECARBOXYLASE"/>
    <property type="match status" value="1"/>
</dbReference>
<feature type="domain" description="Thiamine pyrophosphate enzyme central" evidence="5">
    <location>
        <begin position="199"/>
        <end position="332"/>
    </location>
</feature>
<dbReference type="CDD" id="cd07035">
    <property type="entry name" value="TPP_PYR_POX_like"/>
    <property type="match status" value="1"/>
</dbReference>
<gene>
    <name evidence="8" type="ORF">SAMN06272739_0162</name>
</gene>
<feature type="transmembrane region" description="Helical" evidence="4">
    <location>
        <begin position="403"/>
        <end position="423"/>
    </location>
</feature>
<dbReference type="InterPro" id="IPR012001">
    <property type="entry name" value="Thiamin_PyroP_enz_TPP-bd_dom"/>
</dbReference>
<feature type="transmembrane region" description="Helical" evidence="4">
    <location>
        <begin position="443"/>
        <end position="464"/>
    </location>
</feature>
<keyword evidence="4" id="KW-0472">Membrane</keyword>